<feature type="transmembrane region" description="Helical" evidence="8">
    <location>
        <begin position="320"/>
        <end position="339"/>
    </location>
</feature>
<evidence type="ECO:0000256" key="4">
    <source>
        <dbReference type="ARBA" id="ARBA00022692"/>
    </source>
</evidence>
<evidence type="ECO:0000256" key="8">
    <source>
        <dbReference type="SAM" id="Phobius"/>
    </source>
</evidence>
<proteinExistence type="predicted"/>
<evidence type="ECO:0000256" key="6">
    <source>
        <dbReference type="ARBA" id="ARBA00023065"/>
    </source>
</evidence>
<feature type="transmembrane region" description="Helical" evidence="8">
    <location>
        <begin position="295"/>
        <end position="314"/>
    </location>
</feature>
<keyword evidence="6" id="KW-0406">Ion transport</keyword>
<evidence type="ECO:0000259" key="9">
    <source>
        <dbReference type="Pfam" id="PF00999"/>
    </source>
</evidence>
<evidence type="ECO:0000313" key="11">
    <source>
        <dbReference type="Proteomes" id="UP001174050"/>
    </source>
</evidence>
<comment type="subcellular location">
    <subcellularLocation>
        <location evidence="1">Cell membrane</location>
        <topology evidence="1">Multi-pass membrane protein</topology>
    </subcellularLocation>
</comment>
<dbReference type="PANTHER" id="PTHR32507:SF8">
    <property type="entry name" value="CNH1P"/>
    <property type="match status" value="1"/>
</dbReference>
<dbReference type="PANTHER" id="PTHR32507">
    <property type="entry name" value="NA(+)/H(+) ANTIPORTER 1"/>
    <property type="match status" value="1"/>
</dbReference>
<comment type="caution">
    <text evidence="10">The sequence shown here is derived from an EMBL/GenBank/DDBJ whole genome shotgun (WGS) entry which is preliminary data.</text>
</comment>
<protein>
    <submittedName>
        <fullName evidence="10">Cation:proton antiporter</fullName>
    </submittedName>
</protein>
<feature type="transmembrane region" description="Helical" evidence="8">
    <location>
        <begin position="94"/>
        <end position="116"/>
    </location>
</feature>
<dbReference type="InterPro" id="IPR006153">
    <property type="entry name" value="Cation/H_exchanger_TM"/>
</dbReference>
<feature type="transmembrane region" description="Helical" evidence="8">
    <location>
        <begin position="170"/>
        <end position="194"/>
    </location>
</feature>
<evidence type="ECO:0000256" key="3">
    <source>
        <dbReference type="ARBA" id="ARBA00022449"/>
    </source>
</evidence>
<feature type="transmembrane region" description="Helical" evidence="8">
    <location>
        <begin position="33"/>
        <end position="52"/>
    </location>
</feature>
<sequence>MTFSDLVYAGLGVGALAAAVLPRVVFTRPVSMPMVFLAAGVIAHLLPLPAAPVDPVGDRLWAEHLTEACVIVSLMGAGLAINRPMGLRSWAGTWRLLGITMPLTIAVTALLAWTLLDWPPAAALLLGAVLAPTDPVLASEVRVGEPTDSEDDEDEVRFTLTSEAGLNDGLAFPFVLAAVALAASAGAGWSAGWIGEWALSDVLGKVAVGLVAGVAVGRLLGWMFFRARPAALRLSEHMEGFVALGATFLAYGVTELLHGYGFLAVFVTACTLRAAERSHGYHKVLHEFTEQVERLLTAFLLFLLGAYVAAGGLAALTWQAAAVALLLVLVVRPVTGWLAQLGFGAGPRERVVTAVFGLRGIGSLYYLAYALGHDDFGGLERQLWAAVAFTVLASVVLHGVAATPVIGRLDRMRARAAPGDPP</sequence>
<keyword evidence="5 8" id="KW-1133">Transmembrane helix</keyword>
<keyword evidence="7 8" id="KW-0472">Membrane</keyword>
<evidence type="ECO:0000313" key="10">
    <source>
        <dbReference type="EMBL" id="MDN3293292.1"/>
    </source>
</evidence>
<feature type="transmembrane region" description="Helical" evidence="8">
    <location>
        <begin position="383"/>
        <end position="406"/>
    </location>
</feature>
<reference evidence="10" key="1">
    <citation type="submission" date="2023-06" db="EMBL/GenBank/DDBJ databases">
        <title>WGS-Sequencing of Streptomyces ficellus isolate 21 collected from sand in Gara Djebilet Iron Mine in Algeria.</title>
        <authorList>
            <person name="Zegers G.P."/>
            <person name="Gomez A."/>
            <person name="Gueddou A."/>
            <person name="Zahara A.F."/>
            <person name="Worth M."/>
            <person name="Sevigny J.L."/>
            <person name="Tisa L."/>
        </authorList>
    </citation>
    <scope>NUCLEOTIDE SEQUENCE</scope>
    <source>
        <strain evidence="10">AS11</strain>
    </source>
</reference>
<feature type="domain" description="Cation/H+ exchanger transmembrane" evidence="9">
    <location>
        <begin position="28"/>
        <end position="405"/>
    </location>
</feature>
<keyword evidence="3" id="KW-0050">Antiport</keyword>
<keyword evidence="4 8" id="KW-0812">Transmembrane</keyword>
<evidence type="ECO:0000256" key="1">
    <source>
        <dbReference type="ARBA" id="ARBA00004651"/>
    </source>
</evidence>
<keyword evidence="11" id="KW-1185">Reference proteome</keyword>
<feature type="transmembrane region" description="Helical" evidence="8">
    <location>
        <begin position="206"/>
        <end position="225"/>
    </location>
</feature>
<accession>A0ABT7Z211</accession>
<evidence type="ECO:0000256" key="2">
    <source>
        <dbReference type="ARBA" id="ARBA00022448"/>
    </source>
</evidence>
<dbReference type="EMBL" id="JAUEPL010000004">
    <property type="protein sequence ID" value="MDN3293292.1"/>
    <property type="molecule type" value="Genomic_DNA"/>
</dbReference>
<feature type="transmembrane region" description="Helical" evidence="8">
    <location>
        <begin position="351"/>
        <end position="371"/>
    </location>
</feature>
<evidence type="ECO:0000256" key="5">
    <source>
        <dbReference type="ARBA" id="ARBA00022989"/>
    </source>
</evidence>
<dbReference type="RefSeq" id="WP_290110145.1">
    <property type="nucleotide sequence ID" value="NZ_JAUEPL010000004.1"/>
</dbReference>
<organism evidence="10 11">
    <name type="scientific">Streptomyces ficellus</name>
    <dbReference type="NCBI Taxonomy" id="1977088"/>
    <lineage>
        <taxon>Bacteria</taxon>
        <taxon>Bacillati</taxon>
        <taxon>Actinomycetota</taxon>
        <taxon>Actinomycetes</taxon>
        <taxon>Kitasatosporales</taxon>
        <taxon>Streptomycetaceae</taxon>
        <taxon>Streptomyces</taxon>
    </lineage>
</organism>
<feature type="transmembrane region" description="Helical" evidence="8">
    <location>
        <begin position="64"/>
        <end position="82"/>
    </location>
</feature>
<evidence type="ECO:0000256" key="7">
    <source>
        <dbReference type="ARBA" id="ARBA00023136"/>
    </source>
</evidence>
<name>A0ABT7Z211_9ACTN</name>
<feature type="transmembrane region" description="Helical" evidence="8">
    <location>
        <begin position="6"/>
        <end position="26"/>
    </location>
</feature>
<gene>
    <name evidence="10" type="ORF">QWM81_04355</name>
</gene>
<keyword evidence="2" id="KW-0813">Transport</keyword>
<dbReference type="Pfam" id="PF00999">
    <property type="entry name" value="Na_H_Exchanger"/>
    <property type="match status" value="1"/>
</dbReference>
<dbReference type="Proteomes" id="UP001174050">
    <property type="component" value="Unassembled WGS sequence"/>
</dbReference>